<dbReference type="InterPro" id="IPR019748">
    <property type="entry name" value="FERM_central"/>
</dbReference>
<dbReference type="CDD" id="cd01765">
    <property type="entry name" value="FERM_F0_F1"/>
    <property type="match status" value="1"/>
</dbReference>
<dbReference type="Gene3D" id="3.10.20.90">
    <property type="entry name" value="Phosphatidylinositol 3-kinase Catalytic Subunit, Chain A, domain 1"/>
    <property type="match status" value="1"/>
</dbReference>
<keyword evidence="4" id="KW-1185">Reference proteome</keyword>
<dbReference type="InterPro" id="IPR008379">
    <property type="entry name" value="Band_4.1_C"/>
</dbReference>
<protein>
    <recommendedName>
        <fullName evidence="2">FERM domain-containing protein</fullName>
    </recommendedName>
</protein>
<dbReference type="InterPro" id="IPR014352">
    <property type="entry name" value="FERM/acyl-CoA-bd_prot_sf"/>
</dbReference>
<dbReference type="InterPro" id="IPR019749">
    <property type="entry name" value="Band_41_domain"/>
</dbReference>
<dbReference type="CDD" id="cd14473">
    <property type="entry name" value="FERM_B-lobe"/>
    <property type="match status" value="1"/>
</dbReference>
<dbReference type="EMBL" id="JBICBT010000479">
    <property type="protein sequence ID" value="KAL3112220.1"/>
    <property type="molecule type" value="Genomic_DNA"/>
</dbReference>
<feature type="compositionally biased region" description="Basic and acidic residues" evidence="1">
    <location>
        <begin position="1560"/>
        <end position="1569"/>
    </location>
</feature>
<evidence type="ECO:0000313" key="3">
    <source>
        <dbReference type="EMBL" id="KAL3112220.1"/>
    </source>
</evidence>
<feature type="region of interest" description="Disordered" evidence="1">
    <location>
        <begin position="559"/>
        <end position="584"/>
    </location>
</feature>
<feature type="compositionally biased region" description="Basic residues" evidence="1">
    <location>
        <begin position="1252"/>
        <end position="1269"/>
    </location>
</feature>
<feature type="region of interest" description="Disordered" evidence="1">
    <location>
        <begin position="399"/>
        <end position="449"/>
    </location>
</feature>
<dbReference type="PROSITE" id="PS00661">
    <property type="entry name" value="FERM_2"/>
    <property type="match status" value="1"/>
</dbReference>
<feature type="compositionally biased region" description="Polar residues" evidence="1">
    <location>
        <begin position="897"/>
        <end position="907"/>
    </location>
</feature>
<dbReference type="InterPro" id="IPR018980">
    <property type="entry name" value="FERM_PH-like_C"/>
</dbReference>
<feature type="domain" description="FERM" evidence="2">
    <location>
        <begin position="68"/>
        <end position="353"/>
    </location>
</feature>
<dbReference type="SUPFAM" id="SSF47031">
    <property type="entry name" value="Second domain of FERM"/>
    <property type="match status" value="1"/>
</dbReference>
<feature type="compositionally biased region" description="Low complexity" evidence="1">
    <location>
        <begin position="428"/>
        <end position="439"/>
    </location>
</feature>
<dbReference type="SMART" id="SM01196">
    <property type="entry name" value="FERM_C"/>
    <property type="match status" value="1"/>
</dbReference>
<reference evidence="3 4" key="1">
    <citation type="submission" date="2024-10" db="EMBL/GenBank/DDBJ databases">
        <authorList>
            <person name="Kim D."/>
        </authorList>
    </citation>
    <scope>NUCLEOTIDE SEQUENCE [LARGE SCALE GENOMIC DNA]</scope>
    <source>
        <strain evidence="3">BH-2024</strain>
    </source>
</reference>
<feature type="compositionally biased region" description="Low complexity" evidence="1">
    <location>
        <begin position="1273"/>
        <end position="1293"/>
    </location>
</feature>
<comment type="caution">
    <text evidence="3">The sequence shown here is derived from an EMBL/GenBank/DDBJ whole genome shotgun (WGS) entry which is preliminary data.</text>
</comment>
<dbReference type="InterPro" id="IPR018979">
    <property type="entry name" value="FERM_N"/>
</dbReference>
<feature type="compositionally biased region" description="Polar residues" evidence="1">
    <location>
        <begin position="417"/>
        <end position="427"/>
    </location>
</feature>
<feature type="compositionally biased region" description="Low complexity" evidence="1">
    <location>
        <begin position="1404"/>
        <end position="1440"/>
    </location>
</feature>
<dbReference type="Gene3D" id="1.20.80.10">
    <property type="match status" value="1"/>
</dbReference>
<evidence type="ECO:0000256" key="1">
    <source>
        <dbReference type="SAM" id="MobiDB-lite"/>
    </source>
</evidence>
<dbReference type="InterPro" id="IPR035963">
    <property type="entry name" value="FERM_2"/>
</dbReference>
<proteinExistence type="predicted"/>
<accession>A0ABD2LAG6</accession>
<gene>
    <name evidence="3" type="ORF">niasHT_016993</name>
</gene>
<dbReference type="InterPro" id="IPR011993">
    <property type="entry name" value="PH-like_dom_sf"/>
</dbReference>
<dbReference type="InterPro" id="IPR000299">
    <property type="entry name" value="FERM_domain"/>
</dbReference>
<feature type="region of interest" description="Disordered" evidence="1">
    <location>
        <begin position="1378"/>
        <end position="1473"/>
    </location>
</feature>
<dbReference type="Pfam" id="PF09380">
    <property type="entry name" value="FERM_C"/>
    <property type="match status" value="1"/>
</dbReference>
<feature type="compositionally biased region" description="Polar residues" evidence="1">
    <location>
        <begin position="1338"/>
        <end position="1357"/>
    </location>
</feature>
<feature type="compositionally biased region" description="Polar residues" evidence="1">
    <location>
        <begin position="528"/>
        <end position="542"/>
    </location>
</feature>
<dbReference type="InterPro" id="IPR029071">
    <property type="entry name" value="Ubiquitin-like_domsf"/>
</dbReference>
<dbReference type="Proteomes" id="UP001620626">
    <property type="component" value="Unassembled WGS sequence"/>
</dbReference>
<feature type="compositionally biased region" description="Basic residues" evidence="1">
    <location>
        <begin position="559"/>
        <end position="568"/>
    </location>
</feature>
<feature type="compositionally biased region" description="Basic and acidic residues" evidence="1">
    <location>
        <begin position="440"/>
        <end position="449"/>
    </location>
</feature>
<feature type="compositionally biased region" description="Polar residues" evidence="1">
    <location>
        <begin position="1309"/>
        <end position="1324"/>
    </location>
</feature>
<name>A0ABD2LAG6_9BILA</name>
<feature type="region of interest" description="Disordered" evidence="1">
    <location>
        <begin position="1552"/>
        <end position="1578"/>
    </location>
</feature>
<dbReference type="Pfam" id="PF00373">
    <property type="entry name" value="FERM_M"/>
    <property type="match status" value="1"/>
</dbReference>
<sequence length="1578" mass="175651">MSNTKTPAIVAPPQNGTTTTTNTNNHHQIDEREDDGKKMGTKMAVPANVVDEGPSPFVQPGVAHKKLMATRIHFLDDTEHTFHVHQKAKGSVLTSLVAAQLELREKDYFGLAYYDEQKLQHWLYPDKRIKKQLKGLPLKFWFQVKFYPPQPTQLTEDLTRFLLYLQLRRDVHTERLPVSFAAQANLGAFIAQAMLGDYQESDEYADHLNSAHIAQPTMEQEQFIGHVRELHRQHRGLTPQEAELGYLNACKVLAMYGVHLYPAKDGKGKPVQIGISSHGISVFSEQMRVHRFAWPGIIKFSHRRHYFSIKLKAGEVDPKKETSLTYTLVGGKEHAKLLWECAVEHHGFFRLIQPDRKLKHHHLFGFGSARFRYVGRTNIQSQMASQLFEAPSIDEHVKSSKSADQIVVKSGPAEHSSPLNYADETTPQKSQQQQQQQNQREQRDSVTHQQLHYHEKMVTMAATYNNHQNVFDPNHQIDLTFHCPELPHTHIEQCVSLYSTGLYDDLLLLGQRERRRQQQQQRRHDIDNGTTAATNKNCPTNAASTKFLPTKLLLSANKPWRRGRRRRWAPNSKKAAAQMPPPSISKLISAPCHRPYAATVLRHIRPAQEMESLPLRYFVGITHSGHSVTPFRGDDCWAKHHQQEEHVEQHQLNPEDYHLPAVMCFEPLQRVERANELETYPRRAYCLDVKMPKSADERGEPLPFATRIGAILHLKSTNQTTNQWQPPPISVYNGTYKLLAPVEQLTQTDIEASICQNLPPNSVMPVKSVKKEEEEATDNAAINAANANIVRHGSKKVAKIFVTLKSVTTTHEDQAATASAGNVNALQIIITPTAQIVHELCPTSELLSVPIGSCIDKQQKDDDEDKSAANNNQINGGGGGGKKFVAKITVTTSVITQGTVGPTSSRHNANEESRDDQLQQQLHLLDKKDELMGQPIEQFVAMANKRSTQVGHDDDDDQQQKVKTTTRKKYAAKIVFKTTQTNGATTSKGAEKMTNKQFEAPAAEWHVLNRESELKCHPIGEFVALTKTAEQKRRTDVEHDEPKLANCKKYNVKIVMKSPSDDHVVCPPTTDEECHLLNRHSELKCRPMGEFVAPIKNKLMEEGRNDVQKAAPTNGKKLTAKIVTKTIAVVQQAQQQLLNAEHGIVENEPQKDEYLQQQQQLHILHRNEELKCHPIAEFVTCTASSSAAATVVDDEASKKEELEQQGQQNGGFPAVAEEGKRLSRKRKRPSAKMALLEGFWQQIGTSKDKQNKKGKKKKTDHEKKAKKQNGQKATATAATTTSASSSSSSSSSSDAEEIHVLVQDEEGKQQQQMPAINDQQQPQQHVHEDGTMVGEPPHTTTSVRTWHEQSSGPQRITTEVDEHGNVVRRVVTTEHVRHTVQTHSYQTKSAAGGEHGEGDGGGTTNAAAPANSTDDNANKMSNAAADAAVATASPPRASLKSPPPVPPARRRSSATSPQSAQTGTTAAGARDGTTTITTSIVNGGTTTAVNGADDVGELVATKVVTTGNRTIETLTYKKEQDGMVETRVEHRITIHSNEDIDHEAELDRAISEATKMNPHMKVEKVEVERTTSGNNNSP</sequence>
<dbReference type="PRINTS" id="PR00935">
    <property type="entry name" value="BAND41"/>
</dbReference>
<dbReference type="Pfam" id="PF05902">
    <property type="entry name" value="4_1_CTD"/>
    <property type="match status" value="1"/>
</dbReference>
<feature type="region of interest" description="Disordered" evidence="1">
    <location>
        <begin position="514"/>
        <end position="542"/>
    </location>
</feature>
<feature type="region of interest" description="Disordered" evidence="1">
    <location>
        <begin position="1"/>
        <end position="36"/>
    </location>
</feature>
<dbReference type="Gene3D" id="2.30.29.30">
    <property type="entry name" value="Pleckstrin-homology domain (PH domain)/Phosphotyrosine-binding domain (PTB)"/>
    <property type="match status" value="1"/>
</dbReference>
<feature type="region of interest" description="Disordered" evidence="1">
    <location>
        <begin position="858"/>
        <end position="880"/>
    </location>
</feature>
<dbReference type="SMART" id="SM00295">
    <property type="entry name" value="B41"/>
    <property type="match status" value="1"/>
</dbReference>
<dbReference type="PANTHER" id="PTHR23280:SF21">
    <property type="entry name" value="PROTEIN 4.1 HOMOLOG"/>
    <property type="match status" value="1"/>
</dbReference>
<dbReference type="Pfam" id="PF09379">
    <property type="entry name" value="FERM_N"/>
    <property type="match status" value="1"/>
</dbReference>
<evidence type="ECO:0000259" key="2">
    <source>
        <dbReference type="PROSITE" id="PS50057"/>
    </source>
</evidence>
<feature type="compositionally biased region" description="Basic and acidic residues" evidence="1">
    <location>
        <begin position="908"/>
        <end position="917"/>
    </location>
</feature>
<dbReference type="SUPFAM" id="SSF50729">
    <property type="entry name" value="PH domain-like"/>
    <property type="match status" value="1"/>
</dbReference>
<dbReference type="FunFam" id="3.10.20.90:FF:000039">
    <property type="entry name" value="Tyrosine-protein phosphatase non-receptor type"/>
    <property type="match status" value="1"/>
</dbReference>
<dbReference type="InterPro" id="IPR019747">
    <property type="entry name" value="FERM_CS"/>
</dbReference>
<evidence type="ECO:0000313" key="4">
    <source>
        <dbReference type="Proteomes" id="UP001620626"/>
    </source>
</evidence>
<organism evidence="3 4">
    <name type="scientific">Heterodera trifolii</name>
    <dbReference type="NCBI Taxonomy" id="157864"/>
    <lineage>
        <taxon>Eukaryota</taxon>
        <taxon>Metazoa</taxon>
        <taxon>Ecdysozoa</taxon>
        <taxon>Nematoda</taxon>
        <taxon>Chromadorea</taxon>
        <taxon>Rhabditida</taxon>
        <taxon>Tylenchina</taxon>
        <taxon>Tylenchomorpha</taxon>
        <taxon>Tylenchoidea</taxon>
        <taxon>Heteroderidae</taxon>
        <taxon>Heteroderinae</taxon>
        <taxon>Heterodera</taxon>
    </lineage>
</organism>
<dbReference type="SUPFAM" id="SSF54236">
    <property type="entry name" value="Ubiquitin-like"/>
    <property type="match status" value="1"/>
</dbReference>
<feature type="compositionally biased region" description="Low complexity" evidence="1">
    <location>
        <begin position="1453"/>
        <end position="1473"/>
    </location>
</feature>
<feature type="region of interest" description="Disordered" evidence="1">
    <location>
        <begin position="1193"/>
        <end position="1358"/>
    </location>
</feature>
<feature type="region of interest" description="Disordered" evidence="1">
    <location>
        <begin position="897"/>
        <end position="917"/>
    </location>
</feature>
<dbReference type="PROSITE" id="PS50057">
    <property type="entry name" value="FERM_3"/>
    <property type="match status" value="1"/>
</dbReference>
<feature type="compositionally biased region" description="Basic and acidic residues" evidence="1">
    <location>
        <begin position="27"/>
        <end position="36"/>
    </location>
</feature>
<dbReference type="PANTHER" id="PTHR23280">
    <property type="entry name" value="4.1 G PROTEIN"/>
    <property type="match status" value="1"/>
</dbReference>